<evidence type="ECO:0000256" key="5">
    <source>
        <dbReference type="ARBA" id="ARBA00022679"/>
    </source>
</evidence>
<dbReference type="Gene3D" id="3.40.35.10">
    <property type="entry name" value="Phosphotransferase system, sorbose subfamily IIB component"/>
    <property type="match status" value="1"/>
</dbReference>
<keyword evidence="2" id="KW-0813">Transport</keyword>
<keyword evidence="5" id="KW-0808">Transferase</keyword>
<comment type="subcellular location">
    <subcellularLocation>
        <location evidence="1">Cytoplasm</location>
    </subcellularLocation>
</comment>
<dbReference type="SUPFAM" id="SSF52728">
    <property type="entry name" value="PTS IIb component"/>
    <property type="match status" value="1"/>
</dbReference>
<evidence type="ECO:0000313" key="10">
    <source>
        <dbReference type="Proteomes" id="UP000247612"/>
    </source>
</evidence>
<evidence type="ECO:0000256" key="2">
    <source>
        <dbReference type="ARBA" id="ARBA00022448"/>
    </source>
</evidence>
<dbReference type="STRING" id="1034346.GCA_000313565_01474"/>
<dbReference type="GO" id="GO:0016301">
    <property type="term" value="F:kinase activity"/>
    <property type="evidence" value="ECO:0007669"/>
    <property type="project" value="UniProtKB-KW"/>
</dbReference>
<dbReference type="RefSeq" id="WP_022937777.1">
    <property type="nucleotide sequence ID" value="NZ_CABKRQ010000003.1"/>
</dbReference>
<dbReference type="Pfam" id="PF03830">
    <property type="entry name" value="PTSIIB_sorb"/>
    <property type="match status" value="1"/>
</dbReference>
<gene>
    <name evidence="9" type="ORF">DES51_12123</name>
</gene>
<evidence type="ECO:0000256" key="3">
    <source>
        <dbReference type="ARBA" id="ARBA00022490"/>
    </source>
</evidence>
<dbReference type="EMBL" id="QJKH01000021">
    <property type="protein sequence ID" value="PXX75040.1"/>
    <property type="molecule type" value="Genomic_DNA"/>
</dbReference>
<keyword evidence="7" id="KW-0418">Kinase</keyword>
<dbReference type="GO" id="GO:0009401">
    <property type="term" value="P:phosphoenolpyruvate-dependent sugar phosphotransferase system"/>
    <property type="evidence" value="ECO:0007669"/>
    <property type="project" value="UniProtKB-KW"/>
</dbReference>
<keyword evidence="3" id="KW-0963">Cytoplasm</keyword>
<evidence type="ECO:0000256" key="7">
    <source>
        <dbReference type="ARBA" id="ARBA00022777"/>
    </source>
</evidence>
<dbReference type="InterPro" id="IPR004720">
    <property type="entry name" value="PTS_IIB_sorbose-sp"/>
</dbReference>
<evidence type="ECO:0000259" key="8">
    <source>
        <dbReference type="PROSITE" id="PS51101"/>
    </source>
</evidence>
<comment type="caution">
    <text evidence="9">The sequence shown here is derived from an EMBL/GenBank/DDBJ whole genome shotgun (WGS) entry which is preliminary data.</text>
</comment>
<accession>A0A318KJC0</accession>
<dbReference type="GO" id="GO:0005737">
    <property type="term" value="C:cytoplasm"/>
    <property type="evidence" value="ECO:0007669"/>
    <property type="project" value="UniProtKB-SubCell"/>
</dbReference>
<evidence type="ECO:0000313" key="9">
    <source>
        <dbReference type="EMBL" id="PXX75040.1"/>
    </source>
</evidence>
<proteinExistence type="predicted"/>
<name>A0A318KJC0_9FIRM</name>
<keyword evidence="10" id="KW-1185">Reference proteome</keyword>
<dbReference type="OrthoDB" id="9788818at2"/>
<dbReference type="Proteomes" id="UP000247612">
    <property type="component" value="Unassembled WGS sequence"/>
</dbReference>
<organism evidence="9 10">
    <name type="scientific">Dielma fastidiosa</name>
    <dbReference type="NCBI Taxonomy" id="1034346"/>
    <lineage>
        <taxon>Bacteria</taxon>
        <taxon>Bacillati</taxon>
        <taxon>Bacillota</taxon>
        <taxon>Erysipelotrichia</taxon>
        <taxon>Erysipelotrichales</taxon>
        <taxon>Erysipelotrichaceae</taxon>
        <taxon>Dielma</taxon>
    </lineage>
</organism>
<evidence type="ECO:0000256" key="1">
    <source>
        <dbReference type="ARBA" id="ARBA00004496"/>
    </source>
</evidence>
<keyword evidence="4" id="KW-0762">Sugar transport</keyword>
<evidence type="ECO:0000256" key="6">
    <source>
        <dbReference type="ARBA" id="ARBA00022683"/>
    </source>
</evidence>
<protein>
    <submittedName>
        <fullName evidence="9">PTS system mannose-specific IIB component</fullName>
    </submittedName>
</protein>
<sequence>MGIELVRVDDRLIHGQVAIGWTRSRGINTILAIDDPTAKNKMQCQLMKMATPPGVTPYFLTIDEAAEKILNDTYKNKKVMILVKGPAELAALIEKGIEMKEVNIGNQRSGENKLQLASQMFATKEELEIWKGIAQKGIKLYAQGVPGGAYVDVNDALKKY</sequence>
<dbReference type="PROSITE" id="PS51101">
    <property type="entry name" value="PTS_EIIB_TYPE_4"/>
    <property type="match status" value="1"/>
</dbReference>
<dbReference type="GO" id="GO:0008982">
    <property type="term" value="F:protein-N(PI)-phosphohistidine-sugar phosphotransferase activity"/>
    <property type="evidence" value="ECO:0007669"/>
    <property type="project" value="InterPro"/>
</dbReference>
<feature type="domain" description="PTS EIIB type-4" evidence="8">
    <location>
        <begin position="1"/>
        <end position="160"/>
    </location>
</feature>
<dbReference type="AlphaFoldDB" id="A0A318KJC0"/>
<dbReference type="InterPro" id="IPR036667">
    <property type="entry name" value="PTS_IIB_sorbose-sp_sf"/>
</dbReference>
<keyword evidence="6" id="KW-0598">Phosphotransferase system</keyword>
<reference evidence="9 10" key="1">
    <citation type="submission" date="2018-05" db="EMBL/GenBank/DDBJ databases">
        <title>Genomic Encyclopedia of Type Strains, Phase IV (KMG-IV): sequencing the most valuable type-strain genomes for metagenomic binning, comparative biology and taxonomic classification.</title>
        <authorList>
            <person name="Goeker M."/>
        </authorList>
    </citation>
    <scope>NUCLEOTIDE SEQUENCE [LARGE SCALE GENOMIC DNA]</scope>
    <source>
        <strain evidence="9 10">JC118</strain>
    </source>
</reference>
<evidence type="ECO:0000256" key="4">
    <source>
        <dbReference type="ARBA" id="ARBA00022597"/>
    </source>
</evidence>